<sequence>MNCSPESWDLIELKKLFSFVLGGDWGKDCDFPEEGYEYAYCIRGTEFKNWKKDKGSTSVKRLIKKSSLEKRTLMQGDILVEISGGGPDQPVGRTVLIDKSVLEHNPDYPKVCTNFLRLVRTNDLVDSGYLNHYLNYFYLTGEVVNYQGGSNNLRNLKFKEYETIMVPVAPKPEQLRIADLLDEIITKLEMAKSRLENIPKLLNRFRKIILELATSGELTEEWSSKNEKKWHETELINLILAKPRNGKSPKGVAGPTPYRNLTLSSITQGTFIEGCFKYVNLDIDSSSHLWVKNGDLLIQRANSIDYVGVSALYEGDDDKYVYPDLIMKCRANSKVLPKYLHLALSSEKVRKYFRDNATGTAGNMPKINQVVVSAAPICYPELDEQAEIVRKVGELFELANAIERKYEAAKLRVDKLTQSILARAFRGELFEPFTDKADRVAQPQSADVTDEQSSAAEEASLEQLDKSPTQPRSTTKAVNDNSELLAQLKSVKKAMTAQQLFDSSSFETFKAIDELFVELKRLLELNLVEKVGEGENCQFKAAK</sequence>
<dbReference type="SUPFAM" id="SSF116734">
    <property type="entry name" value="DNA methylase specificity domain"/>
    <property type="match status" value="2"/>
</dbReference>
<organism evidence="4">
    <name type="scientific">bacterium 19MO03SA05</name>
    <dbReference type="NCBI Taxonomy" id="2920620"/>
    <lineage>
        <taxon>Bacteria</taxon>
    </lineage>
</organism>
<dbReference type="InterPro" id="IPR044946">
    <property type="entry name" value="Restrct_endonuc_typeI_TRD_sf"/>
</dbReference>
<evidence type="ECO:0000313" key="4">
    <source>
        <dbReference type="EMBL" id="XAG83858.1"/>
    </source>
</evidence>
<keyword evidence="4" id="KW-0255">Endonuclease</keyword>
<gene>
    <name evidence="4" type="ORF">MRM63_09810</name>
</gene>
<dbReference type="GO" id="GO:0004519">
    <property type="term" value="F:endonuclease activity"/>
    <property type="evidence" value="ECO:0007669"/>
    <property type="project" value="UniProtKB-KW"/>
</dbReference>
<keyword evidence="1" id="KW-0680">Restriction system</keyword>
<feature type="region of interest" description="Disordered" evidence="3">
    <location>
        <begin position="440"/>
        <end position="479"/>
    </location>
</feature>
<dbReference type="CDD" id="cd17261">
    <property type="entry name" value="RMtype1_S_EcoKI-TRD2-CR2_like"/>
    <property type="match status" value="1"/>
</dbReference>
<dbReference type="Gene3D" id="3.90.220.20">
    <property type="entry name" value="DNA methylase specificity domains"/>
    <property type="match status" value="2"/>
</dbReference>
<protein>
    <submittedName>
        <fullName evidence="4">Restriction endonuclease subunit S</fullName>
        <ecNumber evidence="4">3.1.21.-</ecNumber>
    </submittedName>
</protein>
<evidence type="ECO:0000256" key="1">
    <source>
        <dbReference type="ARBA" id="ARBA00022747"/>
    </source>
</evidence>
<reference evidence="4" key="1">
    <citation type="submission" date="2022-03" db="EMBL/GenBank/DDBJ databases">
        <title>Sea Food Isolates.</title>
        <authorList>
            <person name="Li c."/>
        </authorList>
    </citation>
    <scope>NUCLEOTIDE SEQUENCE</scope>
    <source>
        <strain evidence="4">19MO03SA05</strain>
    </source>
</reference>
<dbReference type="PANTHER" id="PTHR43140:SF1">
    <property type="entry name" value="TYPE I RESTRICTION ENZYME ECOKI SPECIFICITY SUBUNIT"/>
    <property type="match status" value="1"/>
</dbReference>
<dbReference type="PANTHER" id="PTHR43140">
    <property type="entry name" value="TYPE-1 RESTRICTION ENZYME ECOKI SPECIFICITY PROTEIN"/>
    <property type="match status" value="1"/>
</dbReference>
<dbReference type="AlphaFoldDB" id="A0AAU6VBA6"/>
<keyword evidence="2" id="KW-0238">DNA-binding</keyword>
<dbReference type="GO" id="GO:0009307">
    <property type="term" value="P:DNA restriction-modification system"/>
    <property type="evidence" value="ECO:0007669"/>
    <property type="project" value="UniProtKB-KW"/>
</dbReference>
<dbReference type="GO" id="GO:0003677">
    <property type="term" value="F:DNA binding"/>
    <property type="evidence" value="ECO:0007669"/>
    <property type="project" value="UniProtKB-KW"/>
</dbReference>
<dbReference type="EC" id="3.1.21.-" evidence="4"/>
<feature type="compositionally biased region" description="Polar residues" evidence="3">
    <location>
        <begin position="466"/>
        <end position="479"/>
    </location>
</feature>
<dbReference type="InterPro" id="IPR051212">
    <property type="entry name" value="Type-I_RE_S_subunit"/>
</dbReference>
<keyword evidence="4" id="KW-0378">Hydrolase</keyword>
<evidence type="ECO:0000256" key="2">
    <source>
        <dbReference type="ARBA" id="ARBA00023125"/>
    </source>
</evidence>
<dbReference type="GO" id="GO:0016787">
    <property type="term" value="F:hydrolase activity"/>
    <property type="evidence" value="ECO:0007669"/>
    <property type="project" value="UniProtKB-KW"/>
</dbReference>
<dbReference type="EMBL" id="CP095350">
    <property type="protein sequence ID" value="XAG83858.1"/>
    <property type="molecule type" value="Genomic_DNA"/>
</dbReference>
<keyword evidence="4" id="KW-0540">Nuclease</keyword>
<name>A0AAU6VBA6_UNCXX</name>
<feature type="compositionally biased region" description="Low complexity" evidence="3">
    <location>
        <begin position="451"/>
        <end position="462"/>
    </location>
</feature>
<evidence type="ECO:0000256" key="3">
    <source>
        <dbReference type="SAM" id="MobiDB-lite"/>
    </source>
</evidence>
<accession>A0AAU6VBA6</accession>
<proteinExistence type="predicted"/>